<dbReference type="InterPro" id="IPR000868">
    <property type="entry name" value="Isochorismatase-like_dom"/>
</dbReference>
<reference evidence="3 5" key="2">
    <citation type="submission" date="2017-02" db="EMBL/GenBank/DDBJ databases">
        <authorList>
            <person name="Peterson S.W."/>
        </authorList>
    </citation>
    <scope>NUCLEOTIDE SEQUENCE [LARGE SCALE GENOMIC DNA]</scope>
    <source>
        <strain evidence="3 5">DSM 9653</strain>
    </source>
</reference>
<dbReference type="Proteomes" id="UP000190130">
    <property type="component" value="Unassembled WGS sequence"/>
</dbReference>
<dbReference type="PANTHER" id="PTHR14119:SF3">
    <property type="entry name" value="ISOCHORISMATASE DOMAIN-CONTAINING PROTEIN 2"/>
    <property type="match status" value="1"/>
</dbReference>
<feature type="domain" description="Isochorismatase-like" evidence="1">
    <location>
        <begin position="10"/>
        <end position="154"/>
    </location>
</feature>
<dbReference type="EMBL" id="FUYX01000006">
    <property type="protein sequence ID" value="SKB84140.1"/>
    <property type="molecule type" value="Genomic_DNA"/>
</dbReference>
<dbReference type="RefSeq" id="WP_055729262.1">
    <property type="nucleotide sequence ID" value="NZ_FUYX01000006.1"/>
</dbReference>
<dbReference type="AlphaFoldDB" id="A0A0Q3I3A4"/>
<evidence type="ECO:0000313" key="5">
    <source>
        <dbReference type="Proteomes" id="UP000190130"/>
    </source>
</evidence>
<dbReference type="SUPFAM" id="SSF52499">
    <property type="entry name" value="Isochorismatase-like hydrolases"/>
    <property type="match status" value="1"/>
</dbReference>
<organism evidence="2 4">
    <name type="scientific">Bosea thiooxidans</name>
    <dbReference type="NCBI Taxonomy" id="53254"/>
    <lineage>
        <taxon>Bacteria</taxon>
        <taxon>Pseudomonadati</taxon>
        <taxon>Pseudomonadota</taxon>
        <taxon>Alphaproteobacteria</taxon>
        <taxon>Hyphomicrobiales</taxon>
        <taxon>Boseaceae</taxon>
        <taxon>Bosea</taxon>
    </lineage>
</organism>
<evidence type="ECO:0000313" key="2">
    <source>
        <dbReference type="EMBL" id="KQK29431.1"/>
    </source>
</evidence>
<gene>
    <name evidence="2" type="ORF">ARD30_17750</name>
    <name evidence="3" type="ORF">SAMN05660750_02570</name>
</gene>
<dbReference type="CDD" id="cd01012">
    <property type="entry name" value="YcaC_related"/>
    <property type="match status" value="1"/>
</dbReference>
<evidence type="ECO:0000259" key="1">
    <source>
        <dbReference type="Pfam" id="PF00857"/>
    </source>
</evidence>
<evidence type="ECO:0000313" key="3">
    <source>
        <dbReference type="EMBL" id="SKB84140.1"/>
    </source>
</evidence>
<sequence length="177" mass="19025">MPLLIARNAMLVVIDFQARLMPAIHAGDKVLLNAGRLAEAARLLEIPAVLTEQNPRGLGPTVPELAGTAGPLISKMSFDACAEAAFLDAIAGDRELVICGCEAHVCVGQTVLSLLEHRRRVIVVADAIGSRAPESREIAISRMAAHGAEIVTTEMVLFEWLRTATHTQFRAVSKLIR</sequence>
<dbReference type="InterPro" id="IPR036380">
    <property type="entry name" value="Isochorismatase-like_sf"/>
</dbReference>
<evidence type="ECO:0000313" key="4">
    <source>
        <dbReference type="Proteomes" id="UP000051562"/>
    </source>
</evidence>
<dbReference type="OrthoDB" id="9796958at2"/>
<dbReference type="InterPro" id="IPR050993">
    <property type="entry name" value="Isochorismatase_domain"/>
</dbReference>
<dbReference type="PANTHER" id="PTHR14119">
    <property type="entry name" value="HYDROLASE"/>
    <property type="match status" value="1"/>
</dbReference>
<name>A0A0Q3I3A4_9HYPH</name>
<dbReference type="Pfam" id="PF00857">
    <property type="entry name" value="Isochorismatase"/>
    <property type="match status" value="1"/>
</dbReference>
<dbReference type="STRING" id="53254.SAMN05660750_02570"/>
<dbReference type="EMBL" id="LMAR01000049">
    <property type="protein sequence ID" value="KQK29431.1"/>
    <property type="molecule type" value="Genomic_DNA"/>
</dbReference>
<dbReference type="Gene3D" id="3.40.50.850">
    <property type="entry name" value="Isochorismatase-like"/>
    <property type="match status" value="1"/>
</dbReference>
<dbReference type="Proteomes" id="UP000051562">
    <property type="component" value="Unassembled WGS sequence"/>
</dbReference>
<keyword evidence="4" id="KW-1185">Reference proteome</keyword>
<protein>
    <submittedName>
        <fullName evidence="2">Isochorismatase</fullName>
    </submittedName>
    <submittedName>
        <fullName evidence="3">Nicotinamidase-related amidase</fullName>
    </submittedName>
</protein>
<accession>A0A0Q3I3A4</accession>
<reference evidence="2 4" key="1">
    <citation type="submission" date="2015-10" db="EMBL/GenBank/DDBJ databases">
        <title>Draft genome of Bosea thiooxidans.</title>
        <authorList>
            <person name="Wang X."/>
        </authorList>
    </citation>
    <scope>NUCLEOTIDE SEQUENCE [LARGE SCALE GENOMIC DNA]</scope>
    <source>
        <strain evidence="2 4">CGMCC 9174</strain>
    </source>
</reference>
<proteinExistence type="predicted"/>